<evidence type="ECO:0000256" key="2">
    <source>
        <dbReference type="ARBA" id="ARBA00023136"/>
    </source>
</evidence>
<sequence length="440" mass="48645">MRVEHCGSFTNCSSCLEAKDPYCGWCSLEKRVAQETKDSHLNKMLVNFFLQILVEWNALINLQPFACKSPGTGAVRSRCARLQRHGSGPAWPGHCFPHPSREPRLEWLEEEKEVRRGHPREDFLSNVRNKSALISLLKVFLRNNGMEVFQALADADVMVAEKAMELDMPAERNVTVVARDTDIVAILVARAVDDTGITVAGPGKTATGDSFSIRTVRRNLVKNNMVDIVLLAHAFSGCDTTSAIYKKGKVQLWKKLEENYQLRECAKVFNDPSASRGEISKAREELFLSLYCGGVEAHGCEDLDALQDFDYMAKTLSGTSVNLATLPPTSPSAEQHSSYRMYLQVQQSLSNLDIVQTDWGWKPTAFTLEPVPTTRDVAPLELLKKLSCNCAPFACRTFQCSCLKRGEFCSPACGKCKGKTCGNPEGYVADGGWDDVLGAS</sequence>
<proteinExistence type="predicted"/>
<comment type="caution">
    <text evidence="4">The sequence shown here is derived from an EMBL/GenBank/DDBJ whole genome shotgun (WGS) entry which is preliminary data.</text>
</comment>
<dbReference type="SUPFAM" id="SSF103575">
    <property type="entry name" value="Plexin repeat"/>
    <property type="match status" value="1"/>
</dbReference>
<evidence type="ECO:0000256" key="3">
    <source>
        <dbReference type="ARBA" id="ARBA00023180"/>
    </source>
</evidence>
<accession>A0AAE1I2Z0</accession>
<organism evidence="4 5">
    <name type="scientific">Frankliniella fusca</name>
    <dbReference type="NCBI Taxonomy" id="407009"/>
    <lineage>
        <taxon>Eukaryota</taxon>
        <taxon>Metazoa</taxon>
        <taxon>Ecdysozoa</taxon>
        <taxon>Arthropoda</taxon>
        <taxon>Hexapoda</taxon>
        <taxon>Insecta</taxon>
        <taxon>Pterygota</taxon>
        <taxon>Neoptera</taxon>
        <taxon>Paraneoptera</taxon>
        <taxon>Thysanoptera</taxon>
        <taxon>Terebrantia</taxon>
        <taxon>Thripoidea</taxon>
        <taxon>Thripidae</taxon>
        <taxon>Frankliniella</taxon>
    </lineage>
</organism>
<dbReference type="GO" id="GO:0016020">
    <property type="term" value="C:membrane"/>
    <property type="evidence" value="ECO:0007669"/>
    <property type="project" value="UniProtKB-SubCell"/>
</dbReference>
<keyword evidence="5" id="KW-1185">Reference proteome</keyword>
<keyword evidence="2" id="KW-0472">Membrane</keyword>
<dbReference type="AlphaFoldDB" id="A0AAE1I2Z0"/>
<evidence type="ECO:0000313" key="5">
    <source>
        <dbReference type="Proteomes" id="UP001219518"/>
    </source>
</evidence>
<reference evidence="4" key="1">
    <citation type="submission" date="2021-07" db="EMBL/GenBank/DDBJ databases">
        <authorList>
            <person name="Catto M.A."/>
            <person name="Jacobson A."/>
            <person name="Kennedy G."/>
            <person name="Labadie P."/>
            <person name="Hunt B.G."/>
            <person name="Srinivasan R."/>
        </authorList>
    </citation>
    <scope>NUCLEOTIDE SEQUENCE</scope>
    <source>
        <strain evidence="4">PL_HMW_Pooled</strain>
        <tissue evidence="4">Head</tissue>
    </source>
</reference>
<reference evidence="4" key="2">
    <citation type="journal article" date="2023" name="BMC Genomics">
        <title>Pest status, molecular evolution, and epigenetic factors derived from the genome assembly of Frankliniella fusca, a thysanopteran phytovirus vector.</title>
        <authorList>
            <person name="Catto M.A."/>
            <person name="Labadie P.E."/>
            <person name="Jacobson A.L."/>
            <person name="Kennedy G.G."/>
            <person name="Srinivasan R."/>
            <person name="Hunt B.G."/>
        </authorList>
    </citation>
    <scope>NUCLEOTIDE SEQUENCE</scope>
    <source>
        <strain evidence="4">PL_HMW_Pooled</strain>
    </source>
</reference>
<gene>
    <name evidence="4" type="ORF">KUF71_012951</name>
</gene>
<dbReference type="Pfam" id="PF01437">
    <property type="entry name" value="PSI"/>
    <property type="match status" value="1"/>
</dbReference>
<name>A0AAE1I2Z0_9NEOP</name>
<evidence type="ECO:0000256" key="1">
    <source>
        <dbReference type="ARBA" id="ARBA00004370"/>
    </source>
</evidence>
<keyword evidence="3" id="KW-0325">Glycoprotein</keyword>
<dbReference type="InterPro" id="IPR002165">
    <property type="entry name" value="Plexin_repeat"/>
</dbReference>
<evidence type="ECO:0000313" key="4">
    <source>
        <dbReference type="EMBL" id="KAK3932492.1"/>
    </source>
</evidence>
<comment type="subcellular location">
    <subcellularLocation>
        <location evidence="1">Membrane</location>
    </subcellularLocation>
</comment>
<dbReference type="Gene3D" id="3.30.1680.10">
    <property type="entry name" value="ligand-binding face of the semaphorins, domain 2"/>
    <property type="match status" value="1"/>
</dbReference>
<dbReference type="EMBL" id="JAHWGI010001437">
    <property type="protein sequence ID" value="KAK3932492.1"/>
    <property type="molecule type" value="Genomic_DNA"/>
</dbReference>
<protein>
    <submittedName>
        <fullName evidence="4">Plexin-B</fullName>
    </submittedName>
</protein>
<dbReference type="Proteomes" id="UP001219518">
    <property type="component" value="Unassembled WGS sequence"/>
</dbReference>